<feature type="transmembrane region" description="Helical" evidence="1">
    <location>
        <begin position="162"/>
        <end position="182"/>
    </location>
</feature>
<feature type="transmembrane region" description="Helical" evidence="1">
    <location>
        <begin position="247"/>
        <end position="268"/>
    </location>
</feature>
<accession>A0A150XKV5</accession>
<keyword evidence="1" id="KW-0472">Membrane</keyword>
<dbReference type="EMBL" id="LRPB01000049">
    <property type="protein sequence ID" value="KYG79350.1"/>
    <property type="molecule type" value="Genomic_DNA"/>
</dbReference>
<gene>
    <name evidence="2" type="ORF">AWW67_13325</name>
</gene>
<dbReference type="RefSeq" id="WP_062303484.1">
    <property type="nucleotide sequence ID" value="NZ_LRPB01000049.1"/>
</dbReference>
<evidence type="ECO:0000256" key="1">
    <source>
        <dbReference type="SAM" id="Phobius"/>
    </source>
</evidence>
<dbReference type="Proteomes" id="UP000075663">
    <property type="component" value="Unassembled WGS sequence"/>
</dbReference>
<reference evidence="2 3" key="1">
    <citation type="submission" date="2016-01" db="EMBL/GenBank/DDBJ databases">
        <title>Genome sequencing of Roseivirga seohaensis SW-152.</title>
        <authorList>
            <person name="Selvaratnam C."/>
            <person name="Thevarajoo S."/>
            <person name="Goh K.M."/>
            <person name="Ee R."/>
            <person name="Chan K.-G."/>
            <person name="Chong C.S."/>
        </authorList>
    </citation>
    <scope>NUCLEOTIDE SEQUENCE [LARGE SCALE GENOMIC DNA]</scope>
    <source>
        <strain evidence="2 3">SW-152</strain>
    </source>
</reference>
<keyword evidence="1" id="KW-1133">Transmembrane helix</keyword>
<comment type="caution">
    <text evidence="2">The sequence shown here is derived from an EMBL/GenBank/DDBJ whole genome shotgun (WGS) entry which is preliminary data.</text>
</comment>
<sequence>MKTLKSFLKNILGFLGQFFSARERAIKKEYRLMLLKFKETSEKAFESGLRGIHDTIEFQEIVKSVANATKKKLESFFPKITIFNARLDEIVKEQQVSLDEMREQEKRRIMPTVYASIFKVLASIIPAQDRLNVVRTKITLLRAKARVSNGALRRMIVDTPKAIFVSLVIINILEVIFSTATFESMGYWQITGALIAFGLSLMLGYSALMTAKSYHEFETRKAIAWLSIGSFIVSILNIARIREGLDIFPGLILIALFATSIMLMLAYLKNKEHFDIVDELLKTEREEAQLETFIFGQKNLVIQLHLEGVAQIEEAVQGRVTQNKQDYSTYYLALEAEQARLDTALDFVDTLKDSALAYVAQLHSEGLSSTTFRDDMFNDSEPASEAKNFWRNAAMTLITIIAFSSLSSCSIISDDNNNNNNNNDDDHISIFINTDETESIPEGQTTAKSVYDFIVNEKLNLDEEPIISSRVDVHLSHISDSSLPTIVTVSLSKGSHRLLTNGPSRKKEIESFKLKLMEAIEQNFEAKPTKSRTIIYRNILNQFEMLRQVKGHKSMILITDFMEEGSITFTAYEEAPQRLRNEAEKIRELFEKQSSPLGDLTGIDIYMVYTTHGNGEDLLYYSRMFFYDWFKDAGASTSLRPNF</sequence>
<name>A0A150XKV5_9BACT</name>
<evidence type="ECO:0000313" key="3">
    <source>
        <dbReference type="Proteomes" id="UP000075663"/>
    </source>
</evidence>
<dbReference type="STRING" id="1914963.AWW67_13325"/>
<dbReference type="AlphaFoldDB" id="A0A150XKV5"/>
<organism evidence="2 3">
    <name type="scientific">Roseivirga seohaensis</name>
    <dbReference type="NCBI Taxonomy" id="1914963"/>
    <lineage>
        <taxon>Bacteria</taxon>
        <taxon>Pseudomonadati</taxon>
        <taxon>Bacteroidota</taxon>
        <taxon>Cytophagia</taxon>
        <taxon>Cytophagales</taxon>
        <taxon>Roseivirgaceae</taxon>
        <taxon>Roseivirga</taxon>
    </lineage>
</organism>
<proteinExistence type="predicted"/>
<feature type="transmembrane region" description="Helical" evidence="1">
    <location>
        <begin position="188"/>
        <end position="210"/>
    </location>
</feature>
<protein>
    <submittedName>
        <fullName evidence="2">Uncharacterized protein</fullName>
    </submittedName>
</protein>
<feature type="transmembrane region" description="Helical" evidence="1">
    <location>
        <begin position="222"/>
        <end position="241"/>
    </location>
</feature>
<evidence type="ECO:0000313" key="2">
    <source>
        <dbReference type="EMBL" id="KYG79350.1"/>
    </source>
</evidence>
<keyword evidence="1" id="KW-0812">Transmembrane</keyword>